<dbReference type="RefSeq" id="WP_256945779.1">
    <property type="nucleotide sequence ID" value="NZ_JANHNZ010000011.1"/>
</dbReference>
<dbReference type="Pfam" id="PF06738">
    <property type="entry name" value="ThrE"/>
    <property type="match status" value="1"/>
</dbReference>
<comment type="subcellular location">
    <subcellularLocation>
        <location evidence="1">Cell membrane</location>
        <topology evidence="1">Multi-pass membrane protein</topology>
    </subcellularLocation>
</comment>
<keyword evidence="4 7" id="KW-1133">Transmembrane helix</keyword>
<evidence type="ECO:0000259" key="8">
    <source>
        <dbReference type="Pfam" id="PF06738"/>
    </source>
</evidence>
<evidence type="ECO:0000256" key="3">
    <source>
        <dbReference type="ARBA" id="ARBA00022692"/>
    </source>
</evidence>
<dbReference type="PANTHER" id="PTHR34390:SF2">
    <property type="entry name" value="SUCCINATE TRANSPORTER SUBUNIT YJJP-RELATED"/>
    <property type="match status" value="1"/>
</dbReference>
<feature type="transmembrane region" description="Helical" evidence="7">
    <location>
        <begin position="226"/>
        <end position="250"/>
    </location>
</feature>
<keyword evidence="3 7" id="KW-0812">Transmembrane</keyword>
<evidence type="ECO:0000313" key="10">
    <source>
        <dbReference type="Proteomes" id="UP001059480"/>
    </source>
</evidence>
<keyword evidence="2" id="KW-1003">Cell membrane</keyword>
<comment type="similarity">
    <text evidence="6">Belongs to the ThrE exporter (TC 2.A.79) family.</text>
</comment>
<feature type="transmembrane region" description="Helical" evidence="7">
    <location>
        <begin position="195"/>
        <end position="214"/>
    </location>
</feature>
<protein>
    <submittedName>
        <fullName evidence="9">Threonine/serine exporter family protein</fullName>
    </submittedName>
</protein>
<dbReference type="InterPro" id="IPR010619">
    <property type="entry name" value="ThrE-like_N"/>
</dbReference>
<reference evidence="9" key="1">
    <citation type="submission" date="2022-07" db="EMBL/GenBank/DDBJ databases">
        <authorList>
            <person name="Jung M.-Y."/>
            <person name="Lee M."/>
        </authorList>
    </citation>
    <scope>NUCLEOTIDE SEQUENCE</scope>
    <source>
        <strain evidence="9">S8</strain>
    </source>
</reference>
<sequence>MKDYAKKLMDTAILAGQIMLECNAETYRVEETMNYILSTSNFETCEAFAMATGVFATLDDKCIDSLTEIRRVSKRETNLNRIYKVNNISRRLVLNQISLDEAYDKLQEIEASEYSPLMQRLSVLVMCGGYSALYGGGLLEMLVASFVAIVLLFVTKLDAKLSMGNFITNVLSLIPMVLLIVLVKNTLLPNLNAEVVIVGAMMPLVPGTAITNAIRDTLRGDYNSGVARALEAFVTALSVALGVAIAMILAGGAELL</sequence>
<feature type="domain" description="Threonine/serine exporter-like N-terminal" evidence="8">
    <location>
        <begin position="11"/>
        <end position="249"/>
    </location>
</feature>
<evidence type="ECO:0000256" key="6">
    <source>
        <dbReference type="ARBA" id="ARBA00034125"/>
    </source>
</evidence>
<dbReference type="InterPro" id="IPR050539">
    <property type="entry name" value="ThrE_Dicarb/AminoAcid_Exp"/>
</dbReference>
<organism evidence="9 10">
    <name type="scientific">Granulicatella seriolae</name>
    <dbReference type="NCBI Taxonomy" id="2967226"/>
    <lineage>
        <taxon>Bacteria</taxon>
        <taxon>Bacillati</taxon>
        <taxon>Bacillota</taxon>
        <taxon>Bacilli</taxon>
        <taxon>Lactobacillales</taxon>
        <taxon>Carnobacteriaceae</taxon>
        <taxon>Granulicatella</taxon>
    </lineage>
</organism>
<reference evidence="9" key="3">
    <citation type="journal article" date="2023" name="Microbiol. Resour. Announc.">
        <title>Draft Genome Sequence of Granulicatella sp. Strain S8, Isolated from a Marine Fish, Seriola quinqueradiata.</title>
        <authorList>
            <person name="Lee M."/>
            <person name="Farooq A."/>
            <person name="Jeong J.B."/>
            <person name="Jung M.Y."/>
        </authorList>
    </citation>
    <scope>NUCLEOTIDE SEQUENCE</scope>
    <source>
        <strain evidence="9">S8</strain>
    </source>
</reference>
<evidence type="ECO:0000256" key="2">
    <source>
        <dbReference type="ARBA" id="ARBA00022475"/>
    </source>
</evidence>
<name>A0ABT1WQ96_9LACT</name>
<evidence type="ECO:0000256" key="5">
    <source>
        <dbReference type="ARBA" id="ARBA00023136"/>
    </source>
</evidence>
<evidence type="ECO:0000256" key="4">
    <source>
        <dbReference type="ARBA" id="ARBA00022989"/>
    </source>
</evidence>
<evidence type="ECO:0000256" key="7">
    <source>
        <dbReference type="SAM" id="Phobius"/>
    </source>
</evidence>
<evidence type="ECO:0000313" key="9">
    <source>
        <dbReference type="EMBL" id="MCQ9210666.1"/>
    </source>
</evidence>
<comment type="caution">
    <text evidence="9">The sequence shown here is derived from an EMBL/GenBank/DDBJ whole genome shotgun (WGS) entry which is preliminary data.</text>
</comment>
<dbReference type="EMBL" id="JANHNZ010000011">
    <property type="protein sequence ID" value="MCQ9210666.1"/>
    <property type="molecule type" value="Genomic_DNA"/>
</dbReference>
<reference evidence="9" key="2">
    <citation type="journal article" date="2023" name="Curr. Microbiol.">
        <title>Granulicatella seriolae sp. nov., a Novel Facultative Anaerobe Isolated from Yellowtail Marine Fish.</title>
        <authorList>
            <person name="Lee M."/>
            <person name="Choi Y.J."/>
            <person name="Farooq A."/>
            <person name="Jeong J.B."/>
            <person name="Jung M.Y."/>
        </authorList>
    </citation>
    <scope>NUCLEOTIDE SEQUENCE</scope>
    <source>
        <strain evidence="9">S8</strain>
    </source>
</reference>
<accession>A0ABT1WQ96</accession>
<gene>
    <name evidence="9" type="ORF">NPA36_08905</name>
</gene>
<evidence type="ECO:0000256" key="1">
    <source>
        <dbReference type="ARBA" id="ARBA00004651"/>
    </source>
</evidence>
<dbReference type="PANTHER" id="PTHR34390">
    <property type="entry name" value="UPF0442 PROTEIN YJJB-RELATED"/>
    <property type="match status" value="1"/>
</dbReference>
<keyword evidence="5 7" id="KW-0472">Membrane</keyword>
<dbReference type="Proteomes" id="UP001059480">
    <property type="component" value="Unassembled WGS sequence"/>
</dbReference>
<proteinExistence type="inferred from homology"/>
<feature type="transmembrane region" description="Helical" evidence="7">
    <location>
        <begin position="132"/>
        <end position="154"/>
    </location>
</feature>
<feature type="transmembrane region" description="Helical" evidence="7">
    <location>
        <begin position="166"/>
        <end position="183"/>
    </location>
</feature>
<keyword evidence="10" id="KW-1185">Reference proteome</keyword>